<comment type="caution">
    <text evidence="3">The sequence shown here is derived from an EMBL/GenBank/DDBJ whole genome shotgun (WGS) entry which is preliminary data.</text>
</comment>
<dbReference type="Proteomes" id="UP001165060">
    <property type="component" value="Unassembled WGS sequence"/>
</dbReference>
<feature type="domain" description="Fe2OG dioxygenase" evidence="2">
    <location>
        <begin position="167"/>
        <end position="273"/>
    </location>
</feature>
<sequence>MLSSCSTLGFQGVVNHGFEEEVSRAVRLLEATFATSSKAQMNSWRKPNLGYGPGLQQPKQMANEHYTTLQGNYNACTREDFIFVNPDAAVRKRDGDPYYNNSAAQPWCGDVENRCPDAATEEALTAYYRAMETLSQRLLALTGEALENDPSLLSRFSVRHTTNAVAGFHGASSAAAPRAREMVSAHSDTGLLTLLAYGSSGMRGLELRDPSGSWLHVEDGSLPEGALLLNVGDMLHRLTNGRFLSTPHRVVERGGDREGARKARMALIFFFAPAYDAQLEPVVEEGGEAKFDPVVAGRLTHNYLTAPAEQRDAFDEFCRKEGLLV</sequence>
<dbReference type="SUPFAM" id="SSF51197">
    <property type="entry name" value="Clavaminate synthase-like"/>
    <property type="match status" value="1"/>
</dbReference>
<evidence type="ECO:0000313" key="3">
    <source>
        <dbReference type="EMBL" id="GMI33510.1"/>
    </source>
</evidence>
<keyword evidence="1" id="KW-0479">Metal-binding</keyword>
<dbReference type="InterPro" id="IPR050231">
    <property type="entry name" value="Iron_ascorbate_oxido_reductase"/>
</dbReference>
<accession>A0ABQ6MVT8</accession>
<dbReference type="InterPro" id="IPR005123">
    <property type="entry name" value="Oxoglu/Fe-dep_dioxygenase_dom"/>
</dbReference>
<keyword evidence="1" id="KW-0560">Oxidoreductase</keyword>
<organism evidence="3 4">
    <name type="scientific">Tetraparma gracilis</name>
    <dbReference type="NCBI Taxonomy" id="2962635"/>
    <lineage>
        <taxon>Eukaryota</taxon>
        <taxon>Sar</taxon>
        <taxon>Stramenopiles</taxon>
        <taxon>Ochrophyta</taxon>
        <taxon>Bolidophyceae</taxon>
        <taxon>Parmales</taxon>
        <taxon>Triparmaceae</taxon>
        <taxon>Tetraparma</taxon>
    </lineage>
</organism>
<dbReference type="Gene3D" id="2.60.120.330">
    <property type="entry name" value="B-lactam Antibiotic, Isopenicillin N Synthase, Chain"/>
    <property type="match status" value="1"/>
</dbReference>
<gene>
    <name evidence="3" type="ORF">TeGR_g9088</name>
</gene>
<evidence type="ECO:0000259" key="2">
    <source>
        <dbReference type="PROSITE" id="PS51471"/>
    </source>
</evidence>
<reference evidence="3 4" key="1">
    <citation type="journal article" date="2023" name="Commun. Biol.">
        <title>Genome analysis of Parmales, the sister group of diatoms, reveals the evolutionary specialization of diatoms from phago-mixotrophs to photoautotrophs.</title>
        <authorList>
            <person name="Ban H."/>
            <person name="Sato S."/>
            <person name="Yoshikawa S."/>
            <person name="Yamada K."/>
            <person name="Nakamura Y."/>
            <person name="Ichinomiya M."/>
            <person name="Sato N."/>
            <person name="Blanc-Mathieu R."/>
            <person name="Endo H."/>
            <person name="Kuwata A."/>
            <person name="Ogata H."/>
        </authorList>
    </citation>
    <scope>NUCLEOTIDE SEQUENCE [LARGE SCALE GENOMIC DNA]</scope>
</reference>
<proteinExistence type="inferred from homology"/>
<keyword evidence="4" id="KW-1185">Reference proteome</keyword>
<dbReference type="InterPro" id="IPR027443">
    <property type="entry name" value="IPNS-like_sf"/>
</dbReference>
<evidence type="ECO:0000256" key="1">
    <source>
        <dbReference type="RuleBase" id="RU003682"/>
    </source>
</evidence>
<protein>
    <recommendedName>
        <fullName evidence="2">Fe2OG dioxygenase domain-containing protein</fullName>
    </recommendedName>
</protein>
<evidence type="ECO:0000313" key="4">
    <source>
        <dbReference type="Proteomes" id="UP001165060"/>
    </source>
</evidence>
<keyword evidence="1" id="KW-0408">Iron</keyword>
<name>A0ABQ6MVT8_9STRA</name>
<dbReference type="PANTHER" id="PTHR47990">
    <property type="entry name" value="2-OXOGLUTARATE (2OG) AND FE(II)-DEPENDENT OXYGENASE SUPERFAMILY PROTEIN-RELATED"/>
    <property type="match status" value="1"/>
</dbReference>
<dbReference type="EMBL" id="BRYB01003252">
    <property type="protein sequence ID" value="GMI33510.1"/>
    <property type="molecule type" value="Genomic_DNA"/>
</dbReference>
<dbReference type="Pfam" id="PF03171">
    <property type="entry name" value="2OG-FeII_Oxy"/>
    <property type="match status" value="1"/>
</dbReference>
<dbReference type="PROSITE" id="PS51471">
    <property type="entry name" value="FE2OG_OXY"/>
    <property type="match status" value="1"/>
</dbReference>
<comment type="similarity">
    <text evidence="1">Belongs to the iron/ascorbate-dependent oxidoreductase family.</text>
</comment>
<dbReference type="InterPro" id="IPR044861">
    <property type="entry name" value="IPNS-like_FE2OG_OXY"/>
</dbReference>